<dbReference type="InterPro" id="IPR018035">
    <property type="entry name" value="Flagellar_FliH/T3SS_HrpE"/>
</dbReference>
<feature type="domain" description="Flagellar assembly protein FliH/Type III secretion system HrpE" evidence="11">
    <location>
        <begin position="100"/>
        <end position="224"/>
    </location>
</feature>
<dbReference type="GO" id="GO:0015031">
    <property type="term" value="P:protein transport"/>
    <property type="evidence" value="ECO:0007669"/>
    <property type="project" value="UniProtKB-KW"/>
</dbReference>
<accession>A0A848F5J1</accession>
<keyword evidence="5" id="KW-0813">Transport</keyword>
<dbReference type="RefSeq" id="WP_169159774.1">
    <property type="nucleotide sequence ID" value="NZ_JABBFW010000004.1"/>
</dbReference>
<keyword evidence="7" id="KW-1005">Bacterial flagellum biogenesis</keyword>
<keyword evidence="6" id="KW-0963">Cytoplasm</keyword>
<comment type="caution">
    <text evidence="12">The sequence shown here is derived from an EMBL/GenBank/DDBJ whole genome shotgun (WGS) entry which is preliminary data.</text>
</comment>
<dbReference type="Pfam" id="PF02108">
    <property type="entry name" value="FliH"/>
    <property type="match status" value="1"/>
</dbReference>
<keyword evidence="9" id="KW-1006">Bacterial flagellum protein export</keyword>
<comment type="similarity">
    <text evidence="3">Belongs to the FliH family.</text>
</comment>
<evidence type="ECO:0000256" key="2">
    <source>
        <dbReference type="ARBA" id="ARBA00004496"/>
    </source>
</evidence>
<dbReference type="GO" id="GO:0003774">
    <property type="term" value="F:cytoskeletal motor activity"/>
    <property type="evidence" value="ECO:0007669"/>
    <property type="project" value="InterPro"/>
</dbReference>
<protein>
    <recommendedName>
        <fullName evidence="4">Flagellar assembly protein FliH</fullName>
    </recommendedName>
</protein>
<comment type="subcellular location">
    <subcellularLocation>
        <location evidence="2">Cytoplasm</location>
    </subcellularLocation>
</comment>
<dbReference type="EMBL" id="JABBFW010000004">
    <property type="protein sequence ID" value="NML14864.1"/>
    <property type="molecule type" value="Genomic_DNA"/>
</dbReference>
<keyword evidence="8" id="KW-0653">Protein transport</keyword>
<organism evidence="12 13">
    <name type="scientific">Azohydromonas caseinilytica</name>
    <dbReference type="NCBI Taxonomy" id="2728836"/>
    <lineage>
        <taxon>Bacteria</taxon>
        <taxon>Pseudomonadati</taxon>
        <taxon>Pseudomonadota</taxon>
        <taxon>Betaproteobacteria</taxon>
        <taxon>Burkholderiales</taxon>
        <taxon>Sphaerotilaceae</taxon>
        <taxon>Azohydromonas</taxon>
    </lineage>
</organism>
<dbReference type="GO" id="GO:0009288">
    <property type="term" value="C:bacterial-type flagellum"/>
    <property type="evidence" value="ECO:0007669"/>
    <property type="project" value="InterPro"/>
</dbReference>
<evidence type="ECO:0000256" key="7">
    <source>
        <dbReference type="ARBA" id="ARBA00022795"/>
    </source>
</evidence>
<dbReference type="Proteomes" id="UP000574067">
    <property type="component" value="Unassembled WGS sequence"/>
</dbReference>
<dbReference type="PANTHER" id="PTHR34982:SF1">
    <property type="entry name" value="FLAGELLAR ASSEMBLY PROTEIN FLIH"/>
    <property type="match status" value="1"/>
</dbReference>
<dbReference type="GO" id="GO:0071973">
    <property type="term" value="P:bacterial-type flagellum-dependent cell motility"/>
    <property type="evidence" value="ECO:0007669"/>
    <property type="project" value="InterPro"/>
</dbReference>
<evidence type="ECO:0000256" key="3">
    <source>
        <dbReference type="ARBA" id="ARBA00006602"/>
    </source>
</evidence>
<gene>
    <name evidence="12" type="ORF">HHL10_07735</name>
</gene>
<keyword evidence="12" id="KW-0969">Cilium</keyword>
<evidence type="ECO:0000259" key="11">
    <source>
        <dbReference type="Pfam" id="PF02108"/>
    </source>
</evidence>
<proteinExistence type="inferred from homology"/>
<evidence type="ECO:0000256" key="9">
    <source>
        <dbReference type="ARBA" id="ARBA00023225"/>
    </source>
</evidence>
<dbReference type="GO" id="GO:0005829">
    <property type="term" value="C:cytosol"/>
    <property type="evidence" value="ECO:0007669"/>
    <property type="project" value="TreeGrafter"/>
</dbReference>
<feature type="region of interest" description="Disordered" evidence="10">
    <location>
        <begin position="230"/>
        <end position="272"/>
    </location>
</feature>
<dbReference type="PRINTS" id="PR01003">
    <property type="entry name" value="FLGFLIH"/>
</dbReference>
<evidence type="ECO:0000256" key="4">
    <source>
        <dbReference type="ARBA" id="ARBA00016507"/>
    </source>
</evidence>
<evidence type="ECO:0000256" key="6">
    <source>
        <dbReference type="ARBA" id="ARBA00022490"/>
    </source>
</evidence>
<dbReference type="InterPro" id="IPR000563">
    <property type="entry name" value="Flag_FliH"/>
</dbReference>
<reference evidence="12 13" key="1">
    <citation type="submission" date="2020-04" db="EMBL/GenBank/DDBJ databases">
        <title>Azohydromonas sp. isolated from soil.</title>
        <authorList>
            <person name="Dahal R.H."/>
        </authorList>
    </citation>
    <scope>NUCLEOTIDE SEQUENCE [LARGE SCALE GENOMIC DNA]</scope>
    <source>
        <strain evidence="12 13">G-1-1-14</strain>
    </source>
</reference>
<dbReference type="PANTHER" id="PTHR34982">
    <property type="entry name" value="YOP PROTEINS TRANSLOCATION PROTEIN L"/>
    <property type="match status" value="1"/>
</dbReference>
<keyword evidence="12" id="KW-0966">Cell projection</keyword>
<sequence>MTSTSDRPPRPGSLYSRFIPREELHSFKTWMPGSFEPTARPPAAPPPDLKHAEHVSLLEAARAAAREEGRAEGQRQGYEDGYRDGLAALESFKQHHSAQMAAQVGALLQSIDQQFQAMEQPMAQAVAEAATRLARAVLRTELDTRPELVRHVAMEAVGAMLAGARQLRVTVHPEDEPLVAAGAGALLEARGARLVASAGMARGGCVVESELGRVDARIEQRWAQATQLLGTPVPWEPPPPAPAATAAAPAPARPEPEFELELPGAVGAAPRA</sequence>
<evidence type="ECO:0000256" key="1">
    <source>
        <dbReference type="ARBA" id="ARBA00003041"/>
    </source>
</evidence>
<dbReference type="InterPro" id="IPR051472">
    <property type="entry name" value="T3SS_Stator/FliH"/>
</dbReference>
<keyword evidence="13" id="KW-1185">Reference proteome</keyword>
<evidence type="ECO:0000256" key="10">
    <source>
        <dbReference type="SAM" id="MobiDB-lite"/>
    </source>
</evidence>
<evidence type="ECO:0000256" key="5">
    <source>
        <dbReference type="ARBA" id="ARBA00022448"/>
    </source>
</evidence>
<evidence type="ECO:0000313" key="12">
    <source>
        <dbReference type="EMBL" id="NML14864.1"/>
    </source>
</evidence>
<keyword evidence="12" id="KW-0282">Flagellum</keyword>
<name>A0A848F5J1_9BURK</name>
<dbReference type="GO" id="GO:0044781">
    <property type="term" value="P:bacterial-type flagellum organization"/>
    <property type="evidence" value="ECO:0007669"/>
    <property type="project" value="UniProtKB-KW"/>
</dbReference>
<evidence type="ECO:0000256" key="8">
    <source>
        <dbReference type="ARBA" id="ARBA00022927"/>
    </source>
</evidence>
<comment type="function">
    <text evidence="1">Needed for flagellar regrowth and assembly.</text>
</comment>
<dbReference type="AlphaFoldDB" id="A0A848F5J1"/>
<evidence type="ECO:0000313" key="13">
    <source>
        <dbReference type="Proteomes" id="UP000574067"/>
    </source>
</evidence>